<dbReference type="InterPro" id="IPR005025">
    <property type="entry name" value="FMN_Rdtase-like_dom"/>
</dbReference>
<keyword evidence="4" id="KW-0479">Metal-binding</keyword>
<dbReference type="GO" id="GO:0010181">
    <property type="term" value="F:FMN binding"/>
    <property type="evidence" value="ECO:0007669"/>
    <property type="project" value="InterPro"/>
</dbReference>
<dbReference type="PROSITE" id="PS50902">
    <property type="entry name" value="FLAVODOXIN_LIKE"/>
    <property type="match status" value="1"/>
</dbReference>
<dbReference type="Gene3D" id="3.30.40.10">
    <property type="entry name" value="Zinc/RING finger domain, C3HC4 (zinc finger)"/>
    <property type="match status" value="1"/>
</dbReference>
<dbReference type="PANTHER" id="PTHR12983:SF9">
    <property type="entry name" value="E3 UBIQUITIN-PROTEIN LIGASE RNF10"/>
    <property type="match status" value="1"/>
</dbReference>
<dbReference type="GO" id="GO:0045944">
    <property type="term" value="P:positive regulation of transcription by RNA polymerase II"/>
    <property type="evidence" value="ECO:0007669"/>
    <property type="project" value="TreeGrafter"/>
</dbReference>
<evidence type="ECO:0000313" key="9">
    <source>
        <dbReference type="EMBL" id="KUF96829.1"/>
    </source>
</evidence>
<evidence type="ECO:0000256" key="1">
    <source>
        <dbReference type="ARBA" id="ARBA00004496"/>
    </source>
</evidence>
<dbReference type="InterPro" id="IPR027370">
    <property type="entry name" value="Znf-RING_euk"/>
</dbReference>
<feature type="region of interest" description="Disordered" evidence="7">
    <location>
        <begin position="215"/>
        <end position="250"/>
    </location>
</feature>
<dbReference type="InterPro" id="IPR029039">
    <property type="entry name" value="Flavoprotein-like_sf"/>
</dbReference>
<feature type="compositionally biased region" description="Polar residues" evidence="7">
    <location>
        <begin position="226"/>
        <end position="240"/>
    </location>
</feature>
<comment type="subcellular location">
    <subcellularLocation>
        <location evidence="1">Cytoplasm</location>
    </subcellularLocation>
</comment>
<dbReference type="GO" id="GO:0000976">
    <property type="term" value="F:transcription cis-regulatory region binding"/>
    <property type="evidence" value="ECO:0007669"/>
    <property type="project" value="TreeGrafter"/>
</dbReference>
<protein>
    <submittedName>
        <fullName evidence="9">Coatomer subunit epsilon-1</fullName>
    </submittedName>
</protein>
<dbReference type="InterPro" id="IPR039739">
    <property type="entry name" value="MAG2/RNF10"/>
</dbReference>
<dbReference type="InterPro" id="IPR013083">
    <property type="entry name" value="Znf_RING/FYVE/PHD"/>
</dbReference>
<keyword evidence="5" id="KW-0863">Zinc-finger</keyword>
<evidence type="ECO:0000313" key="10">
    <source>
        <dbReference type="Proteomes" id="UP000054636"/>
    </source>
</evidence>
<dbReference type="GO" id="GO:0008270">
    <property type="term" value="F:zinc ion binding"/>
    <property type="evidence" value="ECO:0007669"/>
    <property type="project" value="UniProtKB-KW"/>
</dbReference>
<dbReference type="PANTHER" id="PTHR12983">
    <property type="entry name" value="RING FINGER 10 FAMILY MEMBER"/>
    <property type="match status" value="1"/>
</dbReference>
<evidence type="ECO:0000256" key="2">
    <source>
        <dbReference type="ARBA" id="ARBA00006961"/>
    </source>
</evidence>
<dbReference type="Proteomes" id="UP000054636">
    <property type="component" value="Unassembled WGS sequence"/>
</dbReference>
<evidence type="ECO:0000256" key="7">
    <source>
        <dbReference type="SAM" id="MobiDB-lite"/>
    </source>
</evidence>
<evidence type="ECO:0000256" key="5">
    <source>
        <dbReference type="ARBA" id="ARBA00022771"/>
    </source>
</evidence>
<evidence type="ECO:0000256" key="3">
    <source>
        <dbReference type="ARBA" id="ARBA00022490"/>
    </source>
</evidence>
<feature type="domain" description="Flavodoxin-like" evidence="8">
    <location>
        <begin position="552"/>
        <end position="739"/>
    </location>
</feature>
<evidence type="ECO:0000256" key="4">
    <source>
        <dbReference type="ARBA" id="ARBA00022723"/>
    </source>
</evidence>
<feature type="region of interest" description="Disordered" evidence="7">
    <location>
        <begin position="495"/>
        <end position="516"/>
    </location>
</feature>
<reference evidence="9 10" key="1">
    <citation type="submission" date="2015-11" db="EMBL/GenBank/DDBJ databases">
        <title>Genomes and virulence difference between two physiological races of Phytophthora nicotianae.</title>
        <authorList>
            <person name="Liu H."/>
            <person name="Ma X."/>
            <person name="Yu H."/>
            <person name="Fang D."/>
            <person name="Li Y."/>
            <person name="Wang X."/>
            <person name="Wang W."/>
            <person name="Dong Y."/>
            <person name="Xiao B."/>
        </authorList>
    </citation>
    <scope>NUCLEOTIDE SEQUENCE [LARGE SCALE GENOMIC DNA]</scope>
    <source>
        <strain evidence="10">race 1</strain>
    </source>
</reference>
<dbReference type="GO" id="GO:0003955">
    <property type="term" value="F:NAD(P)H dehydrogenase (quinone) activity"/>
    <property type="evidence" value="ECO:0007669"/>
    <property type="project" value="InterPro"/>
</dbReference>
<dbReference type="Pfam" id="PF03358">
    <property type="entry name" value="FMN_red"/>
    <property type="match status" value="1"/>
</dbReference>
<dbReference type="GO" id="GO:0005737">
    <property type="term" value="C:cytoplasm"/>
    <property type="evidence" value="ECO:0007669"/>
    <property type="project" value="UniProtKB-SubCell"/>
</dbReference>
<proteinExistence type="inferred from homology"/>
<evidence type="ECO:0000259" key="8">
    <source>
        <dbReference type="PROSITE" id="PS50902"/>
    </source>
</evidence>
<dbReference type="NCBIfam" id="NF002999">
    <property type="entry name" value="PRK03767.1"/>
    <property type="match status" value="1"/>
</dbReference>
<accession>A0A0W8DKD7</accession>
<feature type="compositionally biased region" description="Basic and acidic residues" evidence="7">
    <location>
        <begin position="122"/>
        <end position="131"/>
    </location>
</feature>
<dbReference type="Gene3D" id="3.40.50.360">
    <property type="match status" value="1"/>
</dbReference>
<dbReference type="NCBIfam" id="TIGR01755">
    <property type="entry name" value="flav_wrbA"/>
    <property type="match status" value="1"/>
</dbReference>
<keyword evidence="6" id="KW-0862">Zinc</keyword>
<sequence>MDYEARVTRNGVSANHLLNFSMPEPPLDHDTIVPTWDLEALTEWSSVEQILLWYDVESPQTCPICMDTFRAPKITKCGHIFCVQLQQLQIPPHVGSDVTFQFLERPKSSMFPQLRVLPTAESKGEHAETDASSHSTQSTPEAVAFAARKRSRKLPNVNDVDAIYSRILEATPEYLRELLYSEMRDLQSMDTEFRSSGDVDSLPFVEEAMRNTSGRLAKSDDFSHGTYRQANSASNSTAGKKSTPKENGSGDAYSFYQIADGTYVVLHPLNMKCLLKEYSDEHQHEQEHGEDAHLEAAWIESSSASAEPLPVDRYHLLPERIHGKVLDIEHVVMDEEAQKRYRFLSHLPRFCDFYICELDLTSQLSSSTLNTFRNDLKKRAKQRKHKHKQNAPIPSSPIFKRNADAFSLQEEGMMWPSPYEQALAESLEEFHLSNSSVELDAEHHSAADEERSFARVTENSGYFPALGGAAAREPRPHVTDPIAFGSPSAWGNASTSPPAVAWSSGKGGKKKGAGKKGVSVFSTTQRLCRPLTLQFTPSSTSYSKTQKKMTKIAIIYYSTYGHIATMAESVKKGVESVDGVTAEVYQVQETLSEEILTKMHAPPKKDHPVATPDILKNADGVLLGFPTRFGSMPAQVKALFDACGGLWAGGALVGKPAGIFFSTGTLGGGQETTAFTSVTFLTHQGMTFVPLGYRSPLLFNLEEIHGGSPWGAGTIAGGDGSRQPSQLELDVAKVQGESFAGVAKKLSA</sequence>
<dbReference type="InterPro" id="IPR008254">
    <property type="entry name" value="Flavodoxin/NO_synth"/>
</dbReference>
<feature type="region of interest" description="Disordered" evidence="7">
    <location>
        <begin position="120"/>
        <end position="139"/>
    </location>
</feature>
<organism evidence="9 10">
    <name type="scientific">Phytophthora nicotianae</name>
    <name type="common">Potato buckeye rot agent</name>
    <name type="synonym">Phytophthora parasitica</name>
    <dbReference type="NCBI Taxonomy" id="4792"/>
    <lineage>
        <taxon>Eukaryota</taxon>
        <taxon>Sar</taxon>
        <taxon>Stramenopiles</taxon>
        <taxon>Oomycota</taxon>
        <taxon>Peronosporomycetes</taxon>
        <taxon>Peronosporales</taxon>
        <taxon>Peronosporaceae</taxon>
        <taxon>Phytophthora</taxon>
    </lineage>
</organism>
<name>A0A0W8DKD7_PHYNI</name>
<keyword evidence="3" id="KW-0963">Cytoplasm</keyword>
<comment type="similarity">
    <text evidence="2">Belongs to the WrbA family.</text>
</comment>
<dbReference type="AlphaFoldDB" id="A0A0W8DKD7"/>
<dbReference type="SUPFAM" id="SSF52218">
    <property type="entry name" value="Flavoproteins"/>
    <property type="match status" value="1"/>
</dbReference>
<dbReference type="Pfam" id="PF13445">
    <property type="entry name" value="zf-RING_UBOX"/>
    <property type="match status" value="1"/>
</dbReference>
<evidence type="ECO:0000256" key="6">
    <source>
        <dbReference type="ARBA" id="ARBA00022833"/>
    </source>
</evidence>
<gene>
    <name evidence="9" type="ORF">AM588_10007941</name>
</gene>
<comment type="caution">
    <text evidence="9">The sequence shown here is derived from an EMBL/GenBank/DDBJ whole genome shotgun (WGS) entry which is preliminary data.</text>
</comment>
<dbReference type="FunFam" id="3.40.50.360:FF:000001">
    <property type="entry name" value="NAD(P)H dehydrogenase (Quinone) FQR1-like"/>
    <property type="match status" value="1"/>
</dbReference>
<dbReference type="InterPro" id="IPR010089">
    <property type="entry name" value="Flavoprotein_WrbA-like"/>
</dbReference>
<dbReference type="SUPFAM" id="SSF57850">
    <property type="entry name" value="RING/U-box"/>
    <property type="match status" value="1"/>
</dbReference>
<dbReference type="EMBL" id="LNFP01000142">
    <property type="protein sequence ID" value="KUF96829.1"/>
    <property type="molecule type" value="Genomic_DNA"/>
</dbReference>